<proteinExistence type="predicted"/>
<dbReference type="Gene3D" id="3.10.20.30">
    <property type="match status" value="1"/>
</dbReference>
<dbReference type="AlphaFoldDB" id="A0A841JPX8"/>
<evidence type="ECO:0000313" key="2">
    <source>
        <dbReference type="Proteomes" id="UP000548326"/>
    </source>
</evidence>
<reference evidence="1 2" key="1">
    <citation type="submission" date="2020-08" db="EMBL/GenBank/DDBJ databases">
        <title>Genomic Encyclopedia of Type Strains, Phase IV (KMG-V): Genome sequencing to study the core and pangenomes of soil and plant-associated prokaryotes.</title>
        <authorList>
            <person name="Whitman W."/>
        </authorList>
    </citation>
    <scope>NUCLEOTIDE SEQUENCE [LARGE SCALE GENOMIC DNA]</scope>
    <source>
        <strain evidence="1 2">MP601</strain>
    </source>
</reference>
<organism evidence="1 2">
    <name type="scientific">Mucilaginibacter lappiensis</name>
    <dbReference type="NCBI Taxonomy" id="354630"/>
    <lineage>
        <taxon>Bacteria</taxon>
        <taxon>Pseudomonadati</taxon>
        <taxon>Bacteroidota</taxon>
        <taxon>Sphingobacteriia</taxon>
        <taxon>Sphingobacteriales</taxon>
        <taxon>Sphingobacteriaceae</taxon>
        <taxon>Mucilaginibacter</taxon>
    </lineage>
</organism>
<comment type="caution">
    <text evidence="1">The sequence shown here is derived from an EMBL/GenBank/DDBJ whole genome shotgun (WGS) entry which is preliminary data.</text>
</comment>
<dbReference type="SUPFAM" id="SSF54292">
    <property type="entry name" value="2Fe-2S ferredoxin-like"/>
    <property type="match status" value="1"/>
</dbReference>
<sequence length="48" mass="5424">MVITINGKLKQIDTDPNMPLLWVIRDILGMTGTKFVVVWHNAALVRCT</sequence>
<dbReference type="InterPro" id="IPR012675">
    <property type="entry name" value="Beta-grasp_dom_sf"/>
</dbReference>
<dbReference type="EMBL" id="JACHCA010000017">
    <property type="protein sequence ID" value="MBB6130818.1"/>
    <property type="molecule type" value="Genomic_DNA"/>
</dbReference>
<accession>A0A841JPX8</accession>
<protein>
    <submittedName>
        <fullName evidence="1">Aerobic-type carbon monoxide dehydrogenase small subunit (CoxS/CutS family)</fullName>
    </submittedName>
</protein>
<evidence type="ECO:0000313" key="1">
    <source>
        <dbReference type="EMBL" id="MBB6130818.1"/>
    </source>
</evidence>
<dbReference type="Proteomes" id="UP000548326">
    <property type="component" value="Unassembled WGS sequence"/>
</dbReference>
<gene>
    <name evidence="1" type="ORF">HDF22_004963</name>
</gene>
<name>A0A841JPX8_9SPHI</name>
<dbReference type="InterPro" id="IPR036010">
    <property type="entry name" value="2Fe-2S_ferredoxin-like_sf"/>
</dbReference>
<dbReference type="GO" id="GO:0051536">
    <property type="term" value="F:iron-sulfur cluster binding"/>
    <property type="evidence" value="ECO:0007669"/>
    <property type="project" value="InterPro"/>
</dbReference>